<dbReference type="InterPro" id="IPR012373">
    <property type="entry name" value="Ferrdict_sens_TM"/>
</dbReference>
<accession>A0A2S7KYN5</accession>
<sequence>MTGKIEKLIVKYLTNSATTTDLDTLSNWISNPANERLFKEYVKTYYAIICSMNNTDYQKTVEELLRAIRNEKSFVRRLKTNAIYKYAAAAVIVFGLGYFFNNSLFNASSETTSIIVNTIKPGTDKATLTLEDGSQIVLEKGASFQTQNANSNGEEIVYNNAATKNQKPKTTNQIAYNYLTIPRGGEFFIKLSDGTQVWLNSESQLKYPVSFVEGKTRVVELVYGEAYFDVSPSTEHKGSKFKVFNKFQEIEVLGTQFNIQAYRDETNIYTTLVEGRVLVSLEGIKQGLRPNQQSKLNTIDNTIKVENVDVYNEISWKDGVFSFDRKPLKEIMKIFARWYDLELILNTKSIENKRFYGALDKDQPIEDILEILKKHNIISSYKINGKKIVIK</sequence>
<keyword evidence="1" id="KW-0812">Transmembrane</keyword>
<organism evidence="4 5">
    <name type="scientific">Polaribacter filamentus</name>
    <dbReference type="NCBI Taxonomy" id="53483"/>
    <lineage>
        <taxon>Bacteria</taxon>
        <taxon>Pseudomonadati</taxon>
        <taxon>Bacteroidota</taxon>
        <taxon>Flavobacteriia</taxon>
        <taxon>Flavobacteriales</taxon>
        <taxon>Flavobacteriaceae</taxon>
    </lineage>
</organism>
<dbReference type="GO" id="GO:0016989">
    <property type="term" value="F:sigma factor antagonist activity"/>
    <property type="evidence" value="ECO:0007669"/>
    <property type="project" value="TreeGrafter"/>
</dbReference>
<gene>
    <name evidence="4" type="ORF">BST83_11665</name>
</gene>
<dbReference type="InterPro" id="IPR006860">
    <property type="entry name" value="FecR"/>
</dbReference>
<name>A0A2S7KYN5_9FLAO</name>
<dbReference type="AlphaFoldDB" id="A0A2S7KYN5"/>
<evidence type="ECO:0000256" key="1">
    <source>
        <dbReference type="SAM" id="Phobius"/>
    </source>
</evidence>
<evidence type="ECO:0000259" key="3">
    <source>
        <dbReference type="Pfam" id="PF16344"/>
    </source>
</evidence>
<dbReference type="Pfam" id="PF16344">
    <property type="entry name" value="FecR_C"/>
    <property type="match status" value="1"/>
</dbReference>
<protein>
    <recommendedName>
        <fullName evidence="6">Anti-sigma factor</fullName>
    </recommendedName>
</protein>
<evidence type="ECO:0000259" key="2">
    <source>
        <dbReference type="Pfam" id="PF04773"/>
    </source>
</evidence>
<feature type="domain" description="FecR protein" evidence="2">
    <location>
        <begin position="184"/>
        <end position="277"/>
    </location>
</feature>
<keyword evidence="5" id="KW-1185">Reference proteome</keyword>
<dbReference type="Gene3D" id="2.60.120.1440">
    <property type="match status" value="1"/>
</dbReference>
<reference evidence="4 5" key="1">
    <citation type="submission" date="2016-11" db="EMBL/GenBank/DDBJ databases">
        <title>Trade-off between light-utilization and light-protection in marine flavobacteria.</title>
        <authorList>
            <person name="Kumagai Y."/>
        </authorList>
    </citation>
    <scope>NUCLEOTIDE SEQUENCE [LARGE SCALE GENOMIC DNA]</scope>
    <source>
        <strain evidence="4 5">ATCC 700397</strain>
    </source>
</reference>
<evidence type="ECO:0000313" key="4">
    <source>
        <dbReference type="EMBL" id="PQB07737.1"/>
    </source>
</evidence>
<feature type="transmembrane region" description="Helical" evidence="1">
    <location>
        <begin position="82"/>
        <end position="100"/>
    </location>
</feature>
<evidence type="ECO:0000313" key="5">
    <source>
        <dbReference type="Proteomes" id="UP000239522"/>
    </source>
</evidence>
<dbReference type="RefSeq" id="WP_170062782.1">
    <property type="nucleotide sequence ID" value="NZ_MQUA01000013.1"/>
</dbReference>
<feature type="domain" description="Protein FecR C-terminal" evidence="3">
    <location>
        <begin position="321"/>
        <end position="390"/>
    </location>
</feature>
<dbReference type="EMBL" id="MQUA01000013">
    <property type="protein sequence ID" value="PQB07737.1"/>
    <property type="molecule type" value="Genomic_DNA"/>
</dbReference>
<keyword evidence="1" id="KW-0472">Membrane</keyword>
<dbReference type="Proteomes" id="UP000239522">
    <property type="component" value="Unassembled WGS sequence"/>
</dbReference>
<evidence type="ECO:0008006" key="6">
    <source>
        <dbReference type="Google" id="ProtNLM"/>
    </source>
</evidence>
<proteinExistence type="predicted"/>
<keyword evidence="1" id="KW-1133">Transmembrane helix</keyword>
<comment type="caution">
    <text evidence="4">The sequence shown here is derived from an EMBL/GenBank/DDBJ whole genome shotgun (WGS) entry which is preliminary data.</text>
</comment>
<dbReference type="PANTHER" id="PTHR30273:SF2">
    <property type="entry name" value="PROTEIN FECR"/>
    <property type="match status" value="1"/>
</dbReference>
<dbReference type="Pfam" id="PF04773">
    <property type="entry name" value="FecR"/>
    <property type="match status" value="1"/>
</dbReference>
<dbReference type="PANTHER" id="PTHR30273">
    <property type="entry name" value="PERIPLASMIC SIGNAL SENSOR AND SIGMA FACTOR ACTIVATOR FECR-RELATED"/>
    <property type="match status" value="1"/>
</dbReference>
<dbReference type="InterPro" id="IPR032508">
    <property type="entry name" value="FecR_C"/>
</dbReference>
<dbReference type="Gene3D" id="3.55.50.30">
    <property type="match status" value="1"/>
</dbReference>